<reference evidence="2 3" key="1">
    <citation type="submission" date="2016-05" db="EMBL/GenBank/DDBJ databases">
        <title>Single-cell genome of chain-forming Candidatus Thiomargarita nelsonii and comparison to other large sulfur-oxidizing bacteria.</title>
        <authorList>
            <person name="Winkel M."/>
            <person name="Salman V."/>
            <person name="Woyke T."/>
            <person name="Schulz-Vogt H."/>
            <person name="Richter M."/>
            <person name="Flood B."/>
            <person name="Bailey J."/>
            <person name="Amann R."/>
            <person name="Mussmann M."/>
        </authorList>
    </citation>
    <scope>NUCLEOTIDE SEQUENCE [LARGE SCALE GENOMIC DNA]</scope>
    <source>
        <strain evidence="2 3">THI036</strain>
    </source>
</reference>
<feature type="transmembrane region" description="Helical" evidence="1">
    <location>
        <begin position="273"/>
        <end position="291"/>
    </location>
</feature>
<feature type="transmembrane region" description="Helical" evidence="1">
    <location>
        <begin position="216"/>
        <end position="233"/>
    </location>
</feature>
<evidence type="ECO:0000256" key="1">
    <source>
        <dbReference type="SAM" id="Phobius"/>
    </source>
</evidence>
<feature type="transmembrane region" description="Helical" evidence="1">
    <location>
        <begin position="466"/>
        <end position="487"/>
    </location>
</feature>
<evidence type="ECO:0000313" key="3">
    <source>
        <dbReference type="Proteomes" id="UP000076962"/>
    </source>
</evidence>
<feature type="transmembrane region" description="Helical" evidence="1">
    <location>
        <begin position="499"/>
        <end position="519"/>
    </location>
</feature>
<dbReference type="InterPro" id="IPR035965">
    <property type="entry name" value="PAS-like_dom_sf"/>
</dbReference>
<accession>A0A176S0F5</accession>
<dbReference type="AlphaFoldDB" id="A0A176S0F5"/>
<feature type="transmembrane region" description="Helical" evidence="1">
    <location>
        <begin position="80"/>
        <end position="98"/>
    </location>
</feature>
<dbReference type="Gene3D" id="3.30.450.20">
    <property type="entry name" value="PAS domain"/>
    <property type="match status" value="1"/>
</dbReference>
<feature type="transmembrane region" description="Helical" evidence="1">
    <location>
        <begin position="28"/>
        <end position="49"/>
    </location>
</feature>
<keyword evidence="3" id="KW-1185">Reference proteome</keyword>
<dbReference type="SUPFAM" id="SSF55785">
    <property type="entry name" value="PYP-like sensor domain (PAS domain)"/>
    <property type="match status" value="1"/>
</dbReference>
<keyword evidence="1" id="KW-0472">Membrane</keyword>
<sequence>MSISKKNIPENIVNLTDRGSYVNARLPWAFVLLVIAICVMPFLLNLIGVDFGTEKHDPNASLSSHELQVISLRGAFEHTILEWTGFCIALCTAFLALSSRHLTTQLIGTALFFAGCMDAFHTLATDYLIETVADNHNMFPFTWAICRLFDALIMIVVLGFFLVKGVNKLDANLKVVVSVSFLFGLLAYAIIHLSATSVTLPQTMYPDALMTRPYDVAPLFLFIFAGLVVYPAFHKRYPSLFSHALLISVIPEIATQLYMVFGSTALFDNYFNIAHFLKMMTYLVPFVGLSLDYARTNVTLQEAYQFNKTILTVAPLGIASYRSDGQCVSANETIGTMIGTEQMLSQNFRQIEFFKNATLLADAEETLSTGVDKKREVHVTFGKVLYIECYLSRFIINDEFHLLLMIHDITNRKQAEKACQVGDGLSTAIYKNKAFSCLLGRVEKDDFYGETEFLTSSLRKLERDYLSAKTFPFFSPMLALMVMTDGVSDDYFPPDKGMLHLFGDLVLNGIIPVVPSALTKEQMKLLKQKKDEYMFVEKRLTENGAIPTPICSVSEYAKILNLSIEELIATPALLAAGVPPEIKQCDSTPESRLQIWLDSYHVRGSFDDRSLVVVF</sequence>
<keyword evidence="1" id="KW-0812">Transmembrane</keyword>
<evidence type="ECO:0008006" key="4">
    <source>
        <dbReference type="Google" id="ProtNLM"/>
    </source>
</evidence>
<dbReference type="Proteomes" id="UP000076962">
    <property type="component" value="Unassembled WGS sequence"/>
</dbReference>
<dbReference type="EMBL" id="LUTY01001640">
    <property type="protein sequence ID" value="OAD21426.1"/>
    <property type="molecule type" value="Genomic_DNA"/>
</dbReference>
<name>A0A176S0F5_9GAMM</name>
<evidence type="ECO:0000313" key="2">
    <source>
        <dbReference type="EMBL" id="OAD21426.1"/>
    </source>
</evidence>
<comment type="caution">
    <text evidence="2">The sequence shown here is derived from an EMBL/GenBank/DDBJ whole genome shotgun (WGS) entry which is preliminary data.</text>
</comment>
<protein>
    <recommendedName>
        <fullName evidence="4">PAS domain-containing protein</fullName>
    </recommendedName>
</protein>
<feature type="transmembrane region" description="Helical" evidence="1">
    <location>
        <begin position="141"/>
        <end position="163"/>
    </location>
</feature>
<feature type="transmembrane region" description="Helical" evidence="1">
    <location>
        <begin position="240"/>
        <end position="261"/>
    </location>
</feature>
<feature type="transmembrane region" description="Helical" evidence="1">
    <location>
        <begin position="110"/>
        <end position="129"/>
    </location>
</feature>
<feature type="transmembrane region" description="Helical" evidence="1">
    <location>
        <begin position="175"/>
        <end position="196"/>
    </location>
</feature>
<dbReference type="PATRIC" id="fig|1003181.4.peg.3812"/>
<gene>
    <name evidence="2" type="ORF">THIOM_002803</name>
</gene>
<organism evidence="2 3">
    <name type="scientific">Candidatus Thiomargarita nelsonii</name>
    <dbReference type="NCBI Taxonomy" id="1003181"/>
    <lineage>
        <taxon>Bacteria</taxon>
        <taxon>Pseudomonadati</taxon>
        <taxon>Pseudomonadota</taxon>
        <taxon>Gammaproteobacteria</taxon>
        <taxon>Thiotrichales</taxon>
        <taxon>Thiotrichaceae</taxon>
        <taxon>Thiomargarita</taxon>
    </lineage>
</organism>
<keyword evidence="1" id="KW-1133">Transmembrane helix</keyword>
<proteinExistence type="predicted"/>